<dbReference type="EMBL" id="JPOX01000006">
    <property type="protein sequence ID" value="KFX50990.1"/>
    <property type="molecule type" value="Genomic_DNA"/>
</dbReference>
<evidence type="ECO:0000256" key="1">
    <source>
        <dbReference type="ARBA" id="ARBA00001971"/>
    </source>
</evidence>
<sequence>MGSFQTPPLGDTVPVAAPVAAASAMTTMIAFVAVGATAACITLVIYRLFFSPLALAGVPGPKIAAITAWYEFYWDCMQQGQYLFKIEQMHQKYGPIVRINPWEVHIQDPSYWDVIYTNNKIDKHAWFYRAFGDNRGTVGTGPWDLHRRRRAAMAKFFSAANVARLEPKVLARVQKLLDRVEEFRQADGGQAVLPISHAFRCYATDVISDYAAPHTRDFLSSPDFSATFNQVLRDFSEIMLWHRHFPIVFPIFGAIPRWLISMMDSTGAQIAVLDNQASLLKQAQIVIATKGIPREKSSPTVLDAIYTSRVIGPEEKTLPRMMAETQALLGAGTETTGNTLSNLVYNVLSSKSIRNKLTTELEKATPTTKSQSDLLDYKTLEKLPYLQACIKEALRLGMGVVGRLPRVNQNESMTYTTKPTSDSDSEPKTYTFPPGTVLSMSIIDMHLNSDIFPEPRRFHPERWLDCSPTHLRQMEKSFVPFGRGMRGCLGIELAKEELTLMAGNLFRWFGKNLELFETSERDVSIAHDYFAPFGPKDSKGVRVVVR</sequence>
<evidence type="ECO:0000256" key="9">
    <source>
        <dbReference type="RuleBase" id="RU000461"/>
    </source>
</evidence>
<evidence type="ECO:0000256" key="4">
    <source>
        <dbReference type="ARBA" id="ARBA00022723"/>
    </source>
</evidence>
<dbReference type="eggNOG" id="KOG0159">
    <property type="taxonomic scope" value="Eukaryota"/>
</dbReference>
<dbReference type="Pfam" id="PF00067">
    <property type="entry name" value="p450"/>
    <property type="match status" value="1"/>
</dbReference>
<comment type="cofactor">
    <cofactor evidence="1 8">
        <name>heme</name>
        <dbReference type="ChEBI" id="CHEBI:30413"/>
    </cofactor>
</comment>
<feature type="region of interest" description="Disordered" evidence="10">
    <location>
        <begin position="411"/>
        <end position="430"/>
    </location>
</feature>
<dbReference type="GO" id="GO:0020037">
    <property type="term" value="F:heme binding"/>
    <property type="evidence" value="ECO:0007669"/>
    <property type="project" value="InterPro"/>
</dbReference>
<dbReference type="Gene3D" id="1.10.630.10">
    <property type="entry name" value="Cytochrome P450"/>
    <property type="match status" value="1"/>
</dbReference>
<evidence type="ECO:0000256" key="3">
    <source>
        <dbReference type="ARBA" id="ARBA00022617"/>
    </source>
</evidence>
<feature type="binding site" description="axial binding residue" evidence="8">
    <location>
        <position position="488"/>
    </location>
    <ligand>
        <name>heme</name>
        <dbReference type="ChEBI" id="CHEBI:30413"/>
    </ligand>
    <ligandPart>
        <name>Fe</name>
        <dbReference type="ChEBI" id="CHEBI:18248"/>
    </ligandPart>
</feature>
<dbReference type="GO" id="GO:0004497">
    <property type="term" value="F:monooxygenase activity"/>
    <property type="evidence" value="ECO:0007669"/>
    <property type="project" value="UniProtKB-KW"/>
</dbReference>
<dbReference type="AlphaFoldDB" id="A0A093VFS5"/>
<keyword evidence="11" id="KW-1133">Transmembrane helix</keyword>
<evidence type="ECO:0000313" key="12">
    <source>
        <dbReference type="EMBL" id="KFX50990.1"/>
    </source>
</evidence>
<dbReference type="InterPro" id="IPR001128">
    <property type="entry name" value="Cyt_P450"/>
</dbReference>
<protein>
    <submittedName>
        <fullName evidence="12">Trichodiene oxygenase</fullName>
    </submittedName>
</protein>
<feature type="compositionally biased region" description="Polar residues" evidence="10">
    <location>
        <begin position="411"/>
        <end position="422"/>
    </location>
</feature>
<keyword evidence="5 9" id="KW-0560">Oxidoreductase</keyword>
<reference key="1">
    <citation type="journal article" date="2014" name="PLoS Genet.">
        <title>Signature Gene Expression Reveals Novel Clues to the Molecular Mechanisms of Dimorphic Transition in Penicillium marneffei.</title>
        <authorList>
            <person name="Yang E."/>
            <person name="Wang G."/>
            <person name="Cai J."/>
            <person name="Woo P.C."/>
            <person name="Lau S.K."/>
            <person name="Yuen K.-Y."/>
            <person name="Chow W.-N."/>
            <person name="Lin X."/>
        </authorList>
    </citation>
    <scope>NUCLEOTIDE SEQUENCE [LARGE SCALE GENOMIC DNA]</scope>
    <source>
        <strain>PM1</strain>
    </source>
</reference>
<keyword evidence="3 8" id="KW-0349">Heme</keyword>
<dbReference type="InterPro" id="IPR036396">
    <property type="entry name" value="Cyt_P450_sf"/>
</dbReference>
<gene>
    <name evidence="12" type="ORF">GQ26_0062550</name>
</gene>
<evidence type="ECO:0000256" key="2">
    <source>
        <dbReference type="ARBA" id="ARBA00010617"/>
    </source>
</evidence>
<evidence type="ECO:0000256" key="11">
    <source>
        <dbReference type="SAM" id="Phobius"/>
    </source>
</evidence>
<organism evidence="12">
    <name type="scientific">Talaromyces marneffei PM1</name>
    <dbReference type="NCBI Taxonomy" id="1077442"/>
    <lineage>
        <taxon>Eukaryota</taxon>
        <taxon>Fungi</taxon>
        <taxon>Dikarya</taxon>
        <taxon>Ascomycota</taxon>
        <taxon>Pezizomycotina</taxon>
        <taxon>Eurotiomycetes</taxon>
        <taxon>Eurotiomycetidae</taxon>
        <taxon>Eurotiales</taxon>
        <taxon>Trichocomaceae</taxon>
        <taxon>Talaromyces</taxon>
        <taxon>Talaromyces sect. Talaromyces</taxon>
    </lineage>
</organism>
<dbReference type="GO" id="GO:0005506">
    <property type="term" value="F:iron ion binding"/>
    <property type="evidence" value="ECO:0007669"/>
    <property type="project" value="InterPro"/>
</dbReference>
<dbReference type="PRINTS" id="PR00385">
    <property type="entry name" value="P450"/>
</dbReference>
<evidence type="ECO:0000256" key="10">
    <source>
        <dbReference type="SAM" id="MobiDB-lite"/>
    </source>
</evidence>
<feature type="transmembrane region" description="Helical" evidence="11">
    <location>
        <begin position="20"/>
        <end position="46"/>
    </location>
</feature>
<keyword evidence="7 9" id="KW-0503">Monooxygenase</keyword>
<keyword evidence="11" id="KW-0472">Membrane</keyword>
<comment type="caution">
    <text evidence="12">The sequence shown here is derived from an EMBL/GenBank/DDBJ whole genome shotgun (WGS) entry which is preliminary data.</text>
</comment>
<evidence type="ECO:0000256" key="8">
    <source>
        <dbReference type="PIRSR" id="PIRSR602401-1"/>
    </source>
</evidence>
<accession>A0A093VFS5</accession>
<keyword evidence="4 8" id="KW-0479">Metal-binding</keyword>
<dbReference type="PROSITE" id="PS00086">
    <property type="entry name" value="CYTOCHROME_P450"/>
    <property type="match status" value="1"/>
</dbReference>
<proteinExistence type="inferred from homology"/>
<dbReference type="PANTHER" id="PTHR24305">
    <property type="entry name" value="CYTOCHROME P450"/>
    <property type="match status" value="1"/>
</dbReference>
<keyword evidence="6 8" id="KW-0408">Iron</keyword>
<evidence type="ECO:0000256" key="6">
    <source>
        <dbReference type="ARBA" id="ARBA00023004"/>
    </source>
</evidence>
<evidence type="ECO:0000256" key="5">
    <source>
        <dbReference type="ARBA" id="ARBA00023002"/>
    </source>
</evidence>
<dbReference type="PANTHER" id="PTHR24305:SF157">
    <property type="entry name" value="N-ACETYLTRYPTOPHAN 6-HYDROXYLASE IVOC-RELATED"/>
    <property type="match status" value="1"/>
</dbReference>
<name>A0A093VFS5_TALMA</name>
<keyword evidence="11" id="KW-0812">Transmembrane</keyword>
<dbReference type="InterPro" id="IPR017972">
    <property type="entry name" value="Cyt_P450_CS"/>
</dbReference>
<dbReference type="InterPro" id="IPR050121">
    <property type="entry name" value="Cytochrome_P450_monoxygenase"/>
</dbReference>
<dbReference type="CDD" id="cd11062">
    <property type="entry name" value="CYP58-like"/>
    <property type="match status" value="1"/>
</dbReference>
<evidence type="ECO:0000256" key="7">
    <source>
        <dbReference type="ARBA" id="ARBA00023033"/>
    </source>
</evidence>
<comment type="similarity">
    <text evidence="2 9">Belongs to the cytochrome P450 family.</text>
</comment>
<dbReference type="SUPFAM" id="SSF48264">
    <property type="entry name" value="Cytochrome P450"/>
    <property type="match status" value="1"/>
</dbReference>
<reference evidence="12" key="2">
    <citation type="journal article" date="2014" name="PLoS Genet.">
        <title>Signature gene expression reveals novel clues to the molecular mechanisms of dimorphic transition in Penicillium marneffei.</title>
        <authorList>
            <person name="Yang E."/>
            <person name="Wang G."/>
            <person name="Cai J."/>
            <person name="Woo P.C."/>
            <person name="Lau S.K."/>
            <person name="Yuen K.-Y."/>
            <person name="Chow W.-N."/>
            <person name="Lin X."/>
        </authorList>
    </citation>
    <scope>NUCLEOTIDE SEQUENCE</scope>
    <source>
        <strain evidence="12">PM1</strain>
    </source>
</reference>
<dbReference type="InterPro" id="IPR002401">
    <property type="entry name" value="Cyt_P450_E_grp-I"/>
</dbReference>
<dbReference type="PRINTS" id="PR00463">
    <property type="entry name" value="EP450I"/>
</dbReference>
<dbReference type="GO" id="GO:0016705">
    <property type="term" value="F:oxidoreductase activity, acting on paired donors, with incorporation or reduction of molecular oxygen"/>
    <property type="evidence" value="ECO:0007669"/>
    <property type="project" value="InterPro"/>
</dbReference>
<dbReference type="HOGENOM" id="CLU_001570_14_4_1"/>